<sequence length="94" mass="11141">MYLVMLHYIQPLEIVDRWRDAHRAFLDRHYASGDFLLSGPKVPRTGGVIMVKDVGAERLKQIFEQDPFQQQRIAEYEIVEFSPVKHRPEFRDLV</sequence>
<keyword evidence="4" id="KW-1185">Reference proteome</keyword>
<dbReference type="Proteomes" id="UP001596045">
    <property type="component" value="Unassembled WGS sequence"/>
</dbReference>
<evidence type="ECO:0000259" key="2">
    <source>
        <dbReference type="Pfam" id="PF03795"/>
    </source>
</evidence>
<dbReference type="Gene3D" id="3.30.70.1060">
    <property type="entry name" value="Dimeric alpha+beta barrel"/>
    <property type="match status" value="1"/>
</dbReference>
<evidence type="ECO:0000256" key="1">
    <source>
        <dbReference type="ARBA" id="ARBA00007689"/>
    </source>
</evidence>
<comment type="caution">
    <text evidence="3">The sequence shown here is derived from an EMBL/GenBank/DDBJ whole genome shotgun (WGS) entry which is preliminary data.</text>
</comment>
<reference evidence="4" key="1">
    <citation type="journal article" date="2019" name="Int. J. Syst. Evol. Microbiol.">
        <title>The Global Catalogue of Microorganisms (GCM) 10K type strain sequencing project: providing services to taxonomists for standard genome sequencing and annotation.</title>
        <authorList>
            <consortium name="The Broad Institute Genomics Platform"/>
            <consortium name="The Broad Institute Genome Sequencing Center for Infectious Disease"/>
            <person name="Wu L."/>
            <person name="Ma J."/>
        </authorList>
    </citation>
    <scope>NUCLEOTIDE SEQUENCE [LARGE SCALE GENOMIC DNA]</scope>
    <source>
        <strain evidence="4">JCM 17066</strain>
    </source>
</reference>
<dbReference type="InterPro" id="IPR011008">
    <property type="entry name" value="Dimeric_a/b-barrel"/>
</dbReference>
<dbReference type="Pfam" id="PF03795">
    <property type="entry name" value="YCII"/>
    <property type="match status" value="1"/>
</dbReference>
<evidence type="ECO:0000313" key="3">
    <source>
        <dbReference type="EMBL" id="MFC5472764.1"/>
    </source>
</evidence>
<dbReference type="RefSeq" id="WP_378994527.1">
    <property type="nucleotide sequence ID" value="NZ_JBHSMT010000006.1"/>
</dbReference>
<feature type="domain" description="YCII-related" evidence="2">
    <location>
        <begin position="1"/>
        <end position="82"/>
    </location>
</feature>
<name>A0ABW0M4P4_9BURK</name>
<dbReference type="InterPro" id="IPR005545">
    <property type="entry name" value="YCII"/>
</dbReference>
<evidence type="ECO:0000313" key="4">
    <source>
        <dbReference type="Proteomes" id="UP001596045"/>
    </source>
</evidence>
<dbReference type="PANTHER" id="PTHR37828:SF1">
    <property type="entry name" value="YCII-RELATED DOMAIN-CONTAINING PROTEIN"/>
    <property type="match status" value="1"/>
</dbReference>
<dbReference type="PANTHER" id="PTHR37828">
    <property type="entry name" value="GSR2449 PROTEIN"/>
    <property type="match status" value="1"/>
</dbReference>
<dbReference type="EMBL" id="JBHSMT010000006">
    <property type="protein sequence ID" value="MFC5472764.1"/>
    <property type="molecule type" value="Genomic_DNA"/>
</dbReference>
<accession>A0ABW0M4P4</accession>
<proteinExistence type="inferred from homology"/>
<gene>
    <name evidence="3" type="ORF">ACFPM8_02225</name>
</gene>
<comment type="similarity">
    <text evidence="1">Belongs to the YciI family.</text>
</comment>
<protein>
    <submittedName>
        <fullName evidence="3">YciI family protein</fullName>
    </submittedName>
</protein>
<dbReference type="SUPFAM" id="SSF54909">
    <property type="entry name" value="Dimeric alpha+beta barrel"/>
    <property type="match status" value="1"/>
</dbReference>
<organism evidence="3 4">
    <name type="scientific">Paraherbaspirillum soli</name>
    <dbReference type="NCBI Taxonomy" id="631222"/>
    <lineage>
        <taxon>Bacteria</taxon>
        <taxon>Pseudomonadati</taxon>
        <taxon>Pseudomonadota</taxon>
        <taxon>Betaproteobacteria</taxon>
        <taxon>Burkholderiales</taxon>
        <taxon>Oxalobacteraceae</taxon>
        <taxon>Paraherbaspirillum</taxon>
    </lineage>
</organism>